<proteinExistence type="predicted"/>
<feature type="domain" description="Tc1-like transposase DDE" evidence="1">
    <location>
        <begin position="23"/>
        <end position="130"/>
    </location>
</feature>
<dbReference type="InterPro" id="IPR038717">
    <property type="entry name" value="Tc1-like_DDE_dom"/>
</dbReference>
<sequence length="173" mass="20612">MNAKNQYVYKVNVWCAIFNDRIIGPFFIETLNAQNFLRLLETEFTDVLDNLPLDARQNLYFMLDGAPAHSSRIIRNWLNTNFPLKWIGPRSPLQDWPARSPDLTPMDFYFWGTVKNKVYTNRPQNMEDLKRRIREACRNISCEQLRKVNRHIRKVTEECIRRDGGYIETKKIN</sequence>
<reference evidence="2" key="1">
    <citation type="submission" date="2013-07" db="EMBL/GenBank/DDBJ databases">
        <title>Midgut Transcriptome Profiling of Anoplphora glabripennis, a Lignocellulose Degrading, Wood-Boring Cerambycid.</title>
        <authorList>
            <person name="Scully E.D."/>
            <person name="Hoover K."/>
            <person name="Carlson J.E."/>
            <person name="Tien M."/>
            <person name="Geib S.M."/>
        </authorList>
    </citation>
    <scope>NUCLEOTIDE SEQUENCE</scope>
</reference>
<dbReference type="EMBL" id="GALX01004093">
    <property type="protein sequence ID" value="JAB64373.1"/>
    <property type="molecule type" value="Transcribed_RNA"/>
</dbReference>
<dbReference type="Pfam" id="PF13358">
    <property type="entry name" value="DDE_3"/>
    <property type="match status" value="1"/>
</dbReference>
<dbReference type="Gene3D" id="3.30.420.10">
    <property type="entry name" value="Ribonuclease H-like superfamily/Ribonuclease H"/>
    <property type="match status" value="1"/>
</dbReference>
<dbReference type="PANTHER" id="PTHR47326">
    <property type="entry name" value="TRANSPOSABLE ELEMENT TC3 TRANSPOSASE-LIKE PROTEIN"/>
    <property type="match status" value="1"/>
</dbReference>
<evidence type="ECO:0000259" key="1">
    <source>
        <dbReference type="Pfam" id="PF13358"/>
    </source>
</evidence>
<dbReference type="GO" id="GO:0003676">
    <property type="term" value="F:nucleic acid binding"/>
    <property type="evidence" value="ECO:0007669"/>
    <property type="project" value="InterPro"/>
</dbReference>
<organism evidence="2">
    <name type="scientific">Anoplophora glabripennis</name>
    <name type="common">Asian longhorn beetle</name>
    <name type="synonym">Anoplophora nobilis</name>
    <dbReference type="NCBI Taxonomy" id="217634"/>
    <lineage>
        <taxon>Eukaryota</taxon>
        <taxon>Metazoa</taxon>
        <taxon>Ecdysozoa</taxon>
        <taxon>Arthropoda</taxon>
        <taxon>Hexapoda</taxon>
        <taxon>Insecta</taxon>
        <taxon>Pterygota</taxon>
        <taxon>Neoptera</taxon>
        <taxon>Endopterygota</taxon>
        <taxon>Coleoptera</taxon>
        <taxon>Polyphaga</taxon>
        <taxon>Cucujiformia</taxon>
        <taxon>Chrysomeloidea</taxon>
        <taxon>Cerambycidae</taxon>
        <taxon>Lamiinae</taxon>
        <taxon>Lamiini</taxon>
        <taxon>Anoplophora</taxon>
    </lineage>
</organism>
<evidence type="ECO:0000313" key="2">
    <source>
        <dbReference type="EMBL" id="JAB64373.1"/>
    </source>
</evidence>
<dbReference type="PANTHER" id="PTHR47326:SF1">
    <property type="entry name" value="HTH PSQ-TYPE DOMAIN-CONTAINING PROTEIN"/>
    <property type="match status" value="1"/>
</dbReference>
<protein>
    <submittedName>
        <fullName evidence="2">Transposable element Tc3 transposase</fullName>
    </submittedName>
</protein>
<name>V5GVV5_ANOGL</name>
<dbReference type="InterPro" id="IPR036397">
    <property type="entry name" value="RNaseH_sf"/>
</dbReference>
<dbReference type="AlphaFoldDB" id="V5GVV5"/>
<gene>
    <name evidence="2" type="primary">TC3A</name>
</gene>
<accession>V5GVV5</accession>